<dbReference type="RefSeq" id="WP_185104219.1">
    <property type="nucleotide sequence ID" value="NZ_JACHMI010000001.1"/>
</dbReference>
<dbReference type="EMBL" id="JACHMI010000001">
    <property type="protein sequence ID" value="MBB6549856.1"/>
    <property type="molecule type" value="Genomic_DNA"/>
</dbReference>
<feature type="domain" description="AB hydrolase-1" evidence="2">
    <location>
        <begin position="41"/>
        <end position="235"/>
    </location>
</feature>
<reference evidence="3 4" key="1">
    <citation type="submission" date="2020-08" db="EMBL/GenBank/DDBJ databases">
        <title>Sequencing the genomes of 1000 actinobacteria strains.</title>
        <authorList>
            <person name="Klenk H.-P."/>
        </authorList>
    </citation>
    <scope>NUCLEOTIDE SEQUENCE [LARGE SCALE GENOMIC DNA]</scope>
    <source>
        <strain evidence="3 4">DSM 43768</strain>
    </source>
</reference>
<organism evidence="3 4">
    <name type="scientific">Nonomuraea rubra</name>
    <dbReference type="NCBI Taxonomy" id="46180"/>
    <lineage>
        <taxon>Bacteria</taxon>
        <taxon>Bacillati</taxon>
        <taxon>Actinomycetota</taxon>
        <taxon>Actinomycetes</taxon>
        <taxon>Streptosporangiales</taxon>
        <taxon>Streptosporangiaceae</taxon>
        <taxon>Nonomuraea</taxon>
    </lineage>
</organism>
<dbReference type="PANTHER" id="PTHR48081">
    <property type="entry name" value="AB HYDROLASE SUPERFAMILY PROTEIN C4A8.06C"/>
    <property type="match status" value="1"/>
</dbReference>
<dbReference type="InterPro" id="IPR000073">
    <property type="entry name" value="AB_hydrolase_1"/>
</dbReference>
<dbReference type="Gene3D" id="3.40.50.1820">
    <property type="entry name" value="alpha/beta hydrolase"/>
    <property type="match status" value="1"/>
</dbReference>
<dbReference type="InterPro" id="IPR029058">
    <property type="entry name" value="AB_hydrolase_fold"/>
</dbReference>
<dbReference type="SUPFAM" id="SSF53474">
    <property type="entry name" value="alpha/beta-Hydrolases"/>
    <property type="match status" value="1"/>
</dbReference>
<gene>
    <name evidence="3" type="ORF">HD593_004651</name>
</gene>
<evidence type="ECO:0000256" key="1">
    <source>
        <dbReference type="ARBA" id="ARBA00022801"/>
    </source>
</evidence>
<dbReference type="PANTHER" id="PTHR48081:SF33">
    <property type="entry name" value="KYNURENINE FORMAMIDASE"/>
    <property type="match status" value="1"/>
</dbReference>
<dbReference type="Pfam" id="PF12697">
    <property type="entry name" value="Abhydrolase_6"/>
    <property type="match status" value="1"/>
</dbReference>
<evidence type="ECO:0000313" key="3">
    <source>
        <dbReference type="EMBL" id="MBB6549856.1"/>
    </source>
</evidence>
<sequence>MSFHELLTRTVRAPDRVIRFGPHPDQVIDVHLPKRETAPPVILLHGGFWLASYDRSHTRPMAAALADLGHPVYVPEYRRLGQPGGGYPGTFDDVAAAVDLVTAGRRGVVVAGHSAGGQLALWSAARHRLPPSCSWHGKPAIGAVVALAALSDLGEAFTAGLGDGAAARLLDGRAELLGLTDPVRLLPLAPGTRLALVHGVRDRLVPVDMSRRFAARAGAVLTEIQDAGHFALIDPLSAAWPAVTRALAPAGRQEAAGVPHLAGRARPGPAMVTTTR</sequence>
<comment type="caution">
    <text evidence="3">The sequence shown here is derived from an EMBL/GenBank/DDBJ whole genome shotgun (WGS) entry which is preliminary data.</text>
</comment>
<evidence type="ECO:0000313" key="4">
    <source>
        <dbReference type="Proteomes" id="UP000565579"/>
    </source>
</evidence>
<proteinExistence type="predicted"/>
<accession>A0A7X0TZR8</accession>
<dbReference type="GO" id="GO:0016787">
    <property type="term" value="F:hydrolase activity"/>
    <property type="evidence" value="ECO:0007669"/>
    <property type="project" value="UniProtKB-KW"/>
</dbReference>
<protein>
    <submittedName>
        <fullName evidence="3">Acetyl esterase/lipase</fullName>
    </submittedName>
</protein>
<dbReference type="AlphaFoldDB" id="A0A7X0TZR8"/>
<evidence type="ECO:0000259" key="2">
    <source>
        <dbReference type="Pfam" id="PF12697"/>
    </source>
</evidence>
<dbReference type="Proteomes" id="UP000565579">
    <property type="component" value="Unassembled WGS sequence"/>
</dbReference>
<name>A0A7X0TZR8_9ACTN</name>
<keyword evidence="1" id="KW-0378">Hydrolase</keyword>
<keyword evidence="4" id="KW-1185">Reference proteome</keyword>
<dbReference type="InterPro" id="IPR050300">
    <property type="entry name" value="GDXG_lipolytic_enzyme"/>
</dbReference>